<protein>
    <submittedName>
        <fullName evidence="3">DDE-1 domain-containing protein</fullName>
    </submittedName>
</protein>
<evidence type="ECO:0000313" key="2">
    <source>
        <dbReference type="Proteomes" id="UP000271098"/>
    </source>
</evidence>
<reference evidence="1 2" key="2">
    <citation type="submission" date="2018-11" db="EMBL/GenBank/DDBJ databases">
        <authorList>
            <consortium name="Pathogen Informatics"/>
        </authorList>
    </citation>
    <scope>NUCLEOTIDE SEQUENCE [LARGE SCALE GENOMIC DNA]</scope>
</reference>
<dbReference type="EMBL" id="UYRT01016144">
    <property type="protein sequence ID" value="VDK55696.1"/>
    <property type="molecule type" value="Genomic_DNA"/>
</dbReference>
<accession>A0A183DDA4</accession>
<reference evidence="3" key="1">
    <citation type="submission" date="2016-06" db="UniProtKB">
        <authorList>
            <consortium name="WormBaseParasite"/>
        </authorList>
    </citation>
    <scope>IDENTIFICATION</scope>
</reference>
<keyword evidence="2" id="KW-1185">Reference proteome</keyword>
<evidence type="ECO:0000313" key="1">
    <source>
        <dbReference type="EMBL" id="VDK55696.1"/>
    </source>
</evidence>
<name>A0A183DDA4_9BILA</name>
<proteinExistence type="predicted"/>
<evidence type="ECO:0000313" key="3">
    <source>
        <dbReference type="WBParaSite" id="GPUH_0000670401-mRNA-1"/>
    </source>
</evidence>
<dbReference type="OrthoDB" id="5849858at2759"/>
<dbReference type="AlphaFoldDB" id="A0A183DDA4"/>
<organism evidence="3">
    <name type="scientific">Gongylonema pulchrum</name>
    <dbReference type="NCBI Taxonomy" id="637853"/>
    <lineage>
        <taxon>Eukaryota</taxon>
        <taxon>Metazoa</taxon>
        <taxon>Ecdysozoa</taxon>
        <taxon>Nematoda</taxon>
        <taxon>Chromadorea</taxon>
        <taxon>Rhabditida</taxon>
        <taxon>Spirurina</taxon>
        <taxon>Spiruromorpha</taxon>
        <taxon>Spiruroidea</taxon>
        <taxon>Gongylonematidae</taxon>
        <taxon>Gongylonema</taxon>
    </lineage>
</organism>
<gene>
    <name evidence="1" type="ORF">GPUH_LOCUS6695</name>
</gene>
<sequence>MYEELQRTHVSTNFVKFARERLHPEIARVKLQLANNSKRHLQWGIKCTSDAIQALPKANGMIKAFDINECTLVWQRPKNNKSWRELPVLKMMLSIKLLSADTGKVVGEADKKFLGNIFGYST</sequence>
<dbReference type="WBParaSite" id="GPUH_0000670401-mRNA-1">
    <property type="protein sequence ID" value="GPUH_0000670401-mRNA-1"/>
    <property type="gene ID" value="GPUH_0000670401"/>
</dbReference>
<dbReference type="Proteomes" id="UP000271098">
    <property type="component" value="Unassembled WGS sequence"/>
</dbReference>